<evidence type="ECO:0000256" key="13">
    <source>
        <dbReference type="SAM" id="MobiDB-lite"/>
    </source>
</evidence>
<dbReference type="CDD" id="cd00609">
    <property type="entry name" value="AAT_like"/>
    <property type="match status" value="1"/>
</dbReference>
<sequence length="406" mass="44125">MTPHDMVSDYKDDGTNILLDANENAYGPGLALSGEGKLPSANVNGTSDSSSAIDVDLLGLNRYPDPLRNTHTHTSKDITPANLFVGVGSDEAIDALIRAFCVPGREKILTCPPTYGMYSVSAQVNDVALAKIPLQTPSFDLDVPAILKAMDEDKSIKLAYLCSPGNPTGKLLKKEHVQQILEHPWNGVVVVDEAYIDFSPDGTSLAEWVAEWPNLVVMQTLSKAFGLAGIRLGAAFADPAIAQILNNMKAPYNIPNPTSQLARAALSPKHLAVMQRNKDLIVKQRDRLIQELPKIPGIGGLHGGVESNFLLYQILDAPEEQGGKPSNHTALAVYEGLAEDKGVVVRFRGKEHGCLGCLRITVGTEKEVDRFLQELKQVIESIHQRTGKLDKSEEQRREKKANDIVA</sequence>
<dbReference type="GO" id="GO:0004400">
    <property type="term" value="F:histidinol-phosphate transaminase activity"/>
    <property type="evidence" value="ECO:0007669"/>
    <property type="project" value="UniProtKB-EC"/>
</dbReference>
<evidence type="ECO:0000256" key="6">
    <source>
        <dbReference type="ARBA" id="ARBA00022605"/>
    </source>
</evidence>
<evidence type="ECO:0000256" key="12">
    <source>
        <dbReference type="RuleBase" id="RU003693"/>
    </source>
</evidence>
<evidence type="ECO:0000259" key="14">
    <source>
        <dbReference type="Pfam" id="PF00155"/>
    </source>
</evidence>
<dbReference type="InterPro" id="IPR015424">
    <property type="entry name" value="PyrdxlP-dep_Trfase"/>
</dbReference>
<proteinExistence type="inferred from homology"/>
<keyword evidence="9" id="KW-0368">Histidine biosynthesis</keyword>
<dbReference type="PANTHER" id="PTHR42885">
    <property type="entry name" value="HISTIDINOL-PHOSPHATE AMINOTRANSFERASE-RELATED"/>
    <property type="match status" value="1"/>
</dbReference>
<evidence type="ECO:0000256" key="1">
    <source>
        <dbReference type="ARBA" id="ARBA00001933"/>
    </source>
</evidence>
<evidence type="ECO:0000256" key="4">
    <source>
        <dbReference type="ARBA" id="ARBA00012748"/>
    </source>
</evidence>
<evidence type="ECO:0000256" key="10">
    <source>
        <dbReference type="ARBA" id="ARBA00030262"/>
    </source>
</evidence>
<dbReference type="GO" id="GO:0030170">
    <property type="term" value="F:pyridoxal phosphate binding"/>
    <property type="evidence" value="ECO:0007669"/>
    <property type="project" value="InterPro"/>
</dbReference>
<feature type="compositionally biased region" description="Basic and acidic residues" evidence="13">
    <location>
        <begin position="387"/>
        <end position="406"/>
    </location>
</feature>
<dbReference type="InterPro" id="IPR004839">
    <property type="entry name" value="Aminotransferase_I/II_large"/>
</dbReference>
<dbReference type="InterPro" id="IPR005861">
    <property type="entry name" value="HisP_aminotrans"/>
</dbReference>
<dbReference type="NCBIfam" id="TIGR01141">
    <property type="entry name" value="hisC"/>
    <property type="match status" value="1"/>
</dbReference>
<evidence type="ECO:0000256" key="2">
    <source>
        <dbReference type="ARBA" id="ARBA00005011"/>
    </source>
</evidence>
<evidence type="ECO:0000256" key="5">
    <source>
        <dbReference type="ARBA" id="ARBA00022576"/>
    </source>
</evidence>
<dbReference type="GO" id="GO:0000105">
    <property type="term" value="P:L-histidine biosynthetic process"/>
    <property type="evidence" value="ECO:0007669"/>
    <property type="project" value="UniProtKB-KW"/>
</dbReference>
<dbReference type="Pfam" id="PF00155">
    <property type="entry name" value="Aminotran_1_2"/>
    <property type="match status" value="1"/>
</dbReference>
<dbReference type="EMBL" id="KE747843">
    <property type="protein sequence ID" value="RMZ73770.1"/>
    <property type="molecule type" value="Genomic_DNA"/>
</dbReference>
<dbReference type="Gene3D" id="3.40.640.10">
    <property type="entry name" value="Type I PLP-dependent aspartate aminotransferase-like (Major domain)"/>
    <property type="match status" value="1"/>
</dbReference>
<comment type="catalytic activity">
    <reaction evidence="11">
        <text>L-histidinol phosphate + 2-oxoglutarate = 3-(imidazol-4-yl)-2-oxopropyl phosphate + L-glutamate</text>
        <dbReference type="Rhea" id="RHEA:23744"/>
        <dbReference type="ChEBI" id="CHEBI:16810"/>
        <dbReference type="ChEBI" id="CHEBI:29985"/>
        <dbReference type="ChEBI" id="CHEBI:57766"/>
        <dbReference type="ChEBI" id="CHEBI:57980"/>
        <dbReference type="EC" id="2.6.1.9"/>
    </reaction>
</comment>
<keyword evidence="5 15" id="KW-0032">Aminotransferase</keyword>
<keyword evidence="7 15" id="KW-0808">Transferase</keyword>
<comment type="cofactor">
    <cofactor evidence="1 12">
        <name>pyridoxal 5'-phosphate</name>
        <dbReference type="ChEBI" id="CHEBI:597326"/>
    </cofactor>
</comment>
<dbReference type="Gene3D" id="3.90.1150.10">
    <property type="entry name" value="Aspartate Aminotransferase, domain 1"/>
    <property type="match status" value="1"/>
</dbReference>
<comment type="pathway">
    <text evidence="2">Amino-acid biosynthesis; L-histidine biosynthesis; L-histidine from 5-phospho-alpha-D-ribose 1-diphosphate: step 7/9.</text>
</comment>
<gene>
    <name evidence="15" type="ORF">GMOD_00004561</name>
</gene>
<dbReference type="SUPFAM" id="SSF53383">
    <property type="entry name" value="PLP-dependent transferases"/>
    <property type="match status" value="1"/>
</dbReference>
<evidence type="ECO:0000256" key="9">
    <source>
        <dbReference type="ARBA" id="ARBA00023102"/>
    </source>
</evidence>
<comment type="similarity">
    <text evidence="3 12">Belongs to the class-II pyridoxal-phosphate-dependent aminotransferase family.</text>
</comment>
<dbReference type="Proteomes" id="UP000265663">
    <property type="component" value="Unassembled WGS sequence"/>
</dbReference>
<evidence type="ECO:0000256" key="11">
    <source>
        <dbReference type="ARBA" id="ARBA00047481"/>
    </source>
</evidence>
<evidence type="ECO:0000256" key="8">
    <source>
        <dbReference type="ARBA" id="ARBA00022898"/>
    </source>
</evidence>
<dbReference type="AlphaFoldDB" id="A0A3M7MH25"/>
<evidence type="ECO:0000256" key="3">
    <source>
        <dbReference type="ARBA" id="ARBA00008392"/>
    </source>
</evidence>
<reference evidence="15 16" key="1">
    <citation type="journal article" date="2014" name="PLoS ONE">
        <title>De novo Genome Assembly of the Fungal Plant Pathogen Pyrenophora semeniperda.</title>
        <authorList>
            <person name="Soliai M.M."/>
            <person name="Meyer S.E."/>
            <person name="Udall J.A."/>
            <person name="Elzinga D.E."/>
            <person name="Hermansen R.A."/>
            <person name="Bodily P.M."/>
            <person name="Hart A.A."/>
            <person name="Coleman C.E."/>
        </authorList>
    </citation>
    <scope>NUCLEOTIDE SEQUENCE [LARGE SCALE GENOMIC DNA]</scope>
    <source>
        <strain evidence="15 16">CCB06</strain>
        <tissue evidence="15">Mycelium</tissue>
    </source>
</reference>
<evidence type="ECO:0000313" key="16">
    <source>
        <dbReference type="Proteomes" id="UP000265663"/>
    </source>
</evidence>
<feature type="domain" description="Aminotransferase class I/classII large" evidence="14">
    <location>
        <begin position="74"/>
        <end position="374"/>
    </location>
</feature>
<dbReference type="InterPro" id="IPR015421">
    <property type="entry name" value="PyrdxlP-dep_Trfase_major"/>
</dbReference>
<feature type="region of interest" description="Disordered" evidence="13">
    <location>
        <begin position="386"/>
        <end position="406"/>
    </location>
</feature>
<dbReference type="PANTHER" id="PTHR42885:SF2">
    <property type="entry name" value="HISTIDINOL-PHOSPHATE AMINOTRANSFERASE"/>
    <property type="match status" value="1"/>
</dbReference>
<evidence type="ECO:0000256" key="7">
    <source>
        <dbReference type="ARBA" id="ARBA00022679"/>
    </source>
</evidence>
<organism evidence="15 16">
    <name type="scientific">Pyrenophora seminiperda CCB06</name>
    <dbReference type="NCBI Taxonomy" id="1302712"/>
    <lineage>
        <taxon>Eukaryota</taxon>
        <taxon>Fungi</taxon>
        <taxon>Dikarya</taxon>
        <taxon>Ascomycota</taxon>
        <taxon>Pezizomycotina</taxon>
        <taxon>Dothideomycetes</taxon>
        <taxon>Pleosporomycetidae</taxon>
        <taxon>Pleosporales</taxon>
        <taxon>Pleosporineae</taxon>
        <taxon>Pleosporaceae</taxon>
        <taxon>Pyrenophora</taxon>
    </lineage>
</organism>
<dbReference type="OrthoDB" id="2015537at2759"/>
<accession>A0A3M7MH25</accession>
<keyword evidence="8 12" id="KW-0663">Pyridoxal phosphate</keyword>
<keyword evidence="6" id="KW-0028">Amino-acid biosynthesis</keyword>
<dbReference type="InterPro" id="IPR015422">
    <property type="entry name" value="PyrdxlP-dep_Trfase_small"/>
</dbReference>
<name>A0A3M7MH25_9PLEO</name>
<dbReference type="EC" id="2.6.1.9" evidence="4"/>
<dbReference type="PROSITE" id="PS00599">
    <property type="entry name" value="AA_TRANSFER_CLASS_2"/>
    <property type="match status" value="1"/>
</dbReference>
<evidence type="ECO:0000313" key="15">
    <source>
        <dbReference type="EMBL" id="RMZ73770.1"/>
    </source>
</evidence>
<keyword evidence="16" id="KW-1185">Reference proteome</keyword>
<dbReference type="InterPro" id="IPR001917">
    <property type="entry name" value="Aminotrans_II_pyridoxalP_BS"/>
</dbReference>
<protein>
    <recommendedName>
        <fullName evidence="4">histidinol-phosphate transaminase</fullName>
        <ecNumber evidence="4">2.6.1.9</ecNumber>
    </recommendedName>
    <alternativeName>
        <fullName evidence="10">Imidazole acetol-phosphate transaminase</fullName>
    </alternativeName>
</protein>